<feature type="region of interest" description="Disordered" evidence="1">
    <location>
        <begin position="1"/>
        <end position="35"/>
    </location>
</feature>
<feature type="non-terminal residue" evidence="2">
    <location>
        <position position="1"/>
    </location>
</feature>
<reference evidence="2" key="1">
    <citation type="submission" date="2020-02" db="EMBL/GenBank/DDBJ databases">
        <authorList>
            <person name="Meier V. D."/>
        </authorList>
    </citation>
    <scope>NUCLEOTIDE SEQUENCE</scope>
    <source>
        <strain evidence="2">AVDCRST_MAG53</strain>
    </source>
</reference>
<evidence type="ECO:0000256" key="1">
    <source>
        <dbReference type="SAM" id="MobiDB-lite"/>
    </source>
</evidence>
<accession>A0A6J4SER9</accession>
<proteinExistence type="predicted"/>
<feature type="compositionally biased region" description="Basic residues" evidence="1">
    <location>
        <begin position="65"/>
        <end position="80"/>
    </location>
</feature>
<dbReference type="AlphaFoldDB" id="A0A6J4SER9"/>
<protein>
    <submittedName>
        <fullName evidence="2">Uncharacterized protein</fullName>
    </submittedName>
</protein>
<dbReference type="EMBL" id="CADCVR010000044">
    <property type="protein sequence ID" value="CAA9491607.1"/>
    <property type="molecule type" value="Genomic_DNA"/>
</dbReference>
<gene>
    <name evidence="2" type="ORF">AVDCRST_MAG53-1440</name>
</gene>
<evidence type="ECO:0000313" key="2">
    <source>
        <dbReference type="EMBL" id="CAA9491607.1"/>
    </source>
</evidence>
<feature type="compositionally biased region" description="Basic residues" evidence="1">
    <location>
        <begin position="10"/>
        <end position="29"/>
    </location>
</feature>
<feature type="region of interest" description="Disordered" evidence="1">
    <location>
        <begin position="64"/>
        <end position="92"/>
    </location>
</feature>
<organism evidence="2">
    <name type="scientific">uncultured Solirubrobacteraceae bacterium</name>
    <dbReference type="NCBI Taxonomy" id="1162706"/>
    <lineage>
        <taxon>Bacteria</taxon>
        <taxon>Bacillati</taxon>
        <taxon>Actinomycetota</taxon>
        <taxon>Thermoleophilia</taxon>
        <taxon>Solirubrobacterales</taxon>
        <taxon>Solirubrobacteraceae</taxon>
        <taxon>environmental samples</taxon>
    </lineage>
</organism>
<name>A0A6J4SER9_9ACTN</name>
<feature type="non-terminal residue" evidence="2">
    <location>
        <position position="92"/>
    </location>
</feature>
<sequence length="92" mass="10293">GRGPVPPRRGPPRQARRARRPRRRARGGRGRTGLHDGLLRAAVVRPRDGRAAFVRRPRGVGLHAPARRPLLHGGRRRVHGRGLDPGPTRRRL</sequence>